<keyword evidence="3" id="KW-0813">Transport</keyword>
<name>A0ABS2BJD6_9NEIS</name>
<feature type="transmembrane region" description="Helical" evidence="8">
    <location>
        <begin position="72"/>
        <end position="89"/>
    </location>
</feature>
<reference evidence="9 10" key="1">
    <citation type="submission" date="2021-01" db="EMBL/GenBank/DDBJ databases">
        <title>Draft Genome Sequence and Polyhydroxyalkanoate Biosynthetic Potential of Jeongeupia naejangsanensis Type Strain DSM 24253.</title>
        <authorList>
            <person name="Turrini P."/>
            <person name="Artuso I."/>
            <person name="Lugli G.A."/>
            <person name="Frangipani E."/>
            <person name="Ventura M."/>
            <person name="Visca P."/>
        </authorList>
    </citation>
    <scope>NUCLEOTIDE SEQUENCE [LARGE SCALE GENOMIC DNA]</scope>
    <source>
        <strain evidence="9 10">DSM 24253</strain>
    </source>
</reference>
<comment type="caution">
    <text evidence="9">The sequence shown here is derived from an EMBL/GenBank/DDBJ whole genome shotgun (WGS) entry which is preliminary data.</text>
</comment>
<accession>A0ABS2BJD6</accession>
<gene>
    <name evidence="9" type="ORF">JMJ54_07700</name>
</gene>
<protein>
    <recommendedName>
        <fullName evidence="8">Probable membrane transporter protein</fullName>
    </recommendedName>
</protein>
<evidence type="ECO:0000256" key="3">
    <source>
        <dbReference type="ARBA" id="ARBA00022448"/>
    </source>
</evidence>
<feature type="transmembrane region" description="Helical" evidence="8">
    <location>
        <begin position="101"/>
        <end position="118"/>
    </location>
</feature>
<keyword evidence="5 8" id="KW-0812">Transmembrane</keyword>
<evidence type="ECO:0000256" key="2">
    <source>
        <dbReference type="ARBA" id="ARBA00009142"/>
    </source>
</evidence>
<comment type="subcellular location">
    <subcellularLocation>
        <location evidence="1 8">Cell membrane</location>
        <topology evidence="1 8">Multi-pass membrane protein</topology>
    </subcellularLocation>
</comment>
<evidence type="ECO:0000256" key="6">
    <source>
        <dbReference type="ARBA" id="ARBA00022989"/>
    </source>
</evidence>
<comment type="similarity">
    <text evidence="2 8">Belongs to the 4-toluene sulfonate uptake permease (TSUP) (TC 2.A.102) family.</text>
</comment>
<evidence type="ECO:0000313" key="10">
    <source>
        <dbReference type="Proteomes" id="UP000809431"/>
    </source>
</evidence>
<keyword evidence="6 8" id="KW-1133">Transmembrane helix</keyword>
<dbReference type="InterPro" id="IPR002781">
    <property type="entry name" value="TM_pro_TauE-like"/>
</dbReference>
<sequence>MPQELLFLLPLAFIAGMIDAAVGGGGLILVPGLFTILPRELPAMLMGTNKLAAAMGTLSATWRYARRVKLDWHVLLPSAAAAFVGAYFGARAIHLLPADSVRPMVVVLLAVMLVYTWFKPSFGGEDAGRPLTRRDLYTGMAIGAAIGFYDGFFGPGTGSFLIFLFVRCFHFDFVRASASAKVVNLATNFASLAFFIPAKLVLFGYAIPMAIANIAGAQVGSLLALKGGNTWIRRLFLTLALVLLAKLSWDMLRPVLSS</sequence>
<evidence type="ECO:0000256" key="4">
    <source>
        <dbReference type="ARBA" id="ARBA00022475"/>
    </source>
</evidence>
<dbReference type="PANTHER" id="PTHR30269:SF0">
    <property type="entry name" value="MEMBRANE TRANSPORTER PROTEIN YFCA-RELATED"/>
    <property type="match status" value="1"/>
</dbReference>
<evidence type="ECO:0000313" key="9">
    <source>
        <dbReference type="EMBL" id="MBM3115709.1"/>
    </source>
</evidence>
<evidence type="ECO:0000256" key="7">
    <source>
        <dbReference type="ARBA" id="ARBA00023136"/>
    </source>
</evidence>
<feature type="transmembrane region" description="Helical" evidence="8">
    <location>
        <begin position="231"/>
        <end position="249"/>
    </location>
</feature>
<keyword evidence="7 8" id="KW-0472">Membrane</keyword>
<keyword evidence="10" id="KW-1185">Reference proteome</keyword>
<evidence type="ECO:0000256" key="1">
    <source>
        <dbReference type="ARBA" id="ARBA00004651"/>
    </source>
</evidence>
<feature type="transmembrane region" description="Helical" evidence="8">
    <location>
        <begin position="202"/>
        <end position="224"/>
    </location>
</feature>
<proteinExistence type="inferred from homology"/>
<dbReference type="RefSeq" id="WP_203537515.1">
    <property type="nucleotide sequence ID" value="NZ_JAESND010000003.1"/>
</dbReference>
<evidence type="ECO:0000256" key="8">
    <source>
        <dbReference type="RuleBase" id="RU363041"/>
    </source>
</evidence>
<dbReference type="Proteomes" id="UP000809431">
    <property type="component" value="Unassembled WGS sequence"/>
</dbReference>
<dbReference type="Pfam" id="PF01925">
    <property type="entry name" value="TauE"/>
    <property type="match status" value="1"/>
</dbReference>
<evidence type="ECO:0000256" key="5">
    <source>
        <dbReference type="ARBA" id="ARBA00022692"/>
    </source>
</evidence>
<dbReference type="InterPro" id="IPR052017">
    <property type="entry name" value="TSUP"/>
</dbReference>
<feature type="transmembrane region" description="Helical" evidence="8">
    <location>
        <begin position="138"/>
        <end position="166"/>
    </location>
</feature>
<dbReference type="EMBL" id="JAESND010000003">
    <property type="protein sequence ID" value="MBM3115709.1"/>
    <property type="molecule type" value="Genomic_DNA"/>
</dbReference>
<organism evidence="9 10">
    <name type="scientific">Jeongeupia naejangsanensis</name>
    <dbReference type="NCBI Taxonomy" id="613195"/>
    <lineage>
        <taxon>Bacteria</taxon>
        <taxon>Pseudomonadati</taxon>
        <taxon>Pseudomonadota</taxon>
        <taxon>Betaproteobacteria</taxon>
        <taxon>Neisseriales</taxon>
        <taxon>Chitinibacteraceae</taxon>
        <taxon>Jeongeupia</taxon>
    </lineage>
</organism>
<dbReference type="PANTHER" id="PTHR30269">
    <property type="entry name" value="TRANSMEMBRANE PROTEIN YFCA"/>
    <property type="match status" value="1"/>
</dbReference>
<keyword evidence="4 8" id="KW-1003">Cell membrane</keyword>